<protein>
    <recommendedName>
        <fullName evidence="4">Tetratricopeptide repeat family protein</fullName>
    </recommendedName>
</protein>
<accession>U7QCN8</accession>
<dbReference type="Gene3D" id="1.25.40.10">
    <property type="entry name" value="Tetratricopeptide repeat domain"/>
    <property type="match status" value="1"/>
</dbReference>
<keyword evidence="1" id="KW-0472">Membrane</keyword>
<dbReference type="SUPFAM" id="SSF48452">
    <property type="entry name" value="TPR-like"/>
    <property type="match status" value="1"/>
</dbReference>
<dbReference type="Proteomes" id="UP000017127">
    <property type="component" value="Unassembled WGS sequence"/>
</dbReference>
<dbReference type="RefSeq" id="WP_023069257.1">
    <property type="nucleotide sequence ID" value="NZ_AUZM01000095.1"/>
</dbReference>
<proteinExistence type="predicted"/>
<keyword evidence="1" id="KW-1133">Transmembrane helix</keyword>
<keyword evidence="1" id="KW-0812">Transmembrane</keyword>
<dbReference type="OrthoDB" id="427425at2"/>
<dbReference type="InterPro" id="IPR011990">
    <property type="entry name" value="TPR-like_helical_dom_sf"/>
</dbReference>
<evidence type="ECO:0000313" key="3">
    <source>
        <dbReference type="Proteomes" id="UP000017127"/>
    </source>
</evidence>
<keyword evidence="3" id="KW-1185">Reference proteome</keyword>
<comment type="caution">
    <text evidence="2">The sequence shown here is derived from an EMBL/GenBank/DDBJ whole genome shotgun (WGS) entry which is preliminary data.</text>
</comment>
<sequence>MTSAEREYMESHQRSLKRKQKLIALIGTIGFGGSMLFTLVPLFKSGLQQQNQPEIIEVESAEMQLKAQEKGYQSVLQREPNNLTALQGLVNVRLQLNDTKGAIEPLEKLVEFSPEREDYIVLLSELKQQIGKEVN</sequence>
<evidence type="ECO:0000256" key="1">
    <source>
        <dbReference type="SAM" id="Phobius"/>
    </source>
</evidence>
<evidence type="ECO:0000313" key="2">
    <source>
        <dbReference type="EMBL" id="ERT04476.1"/>
    </source>
</evidence>
<feature type="transmembrane region" description="Helical" evidence="1">
    <location>
        <begin position="21"/>
        <end position="43"/>
    </location>
</feature>
<reference evidence="2 3" key="1">
    <citation type="journal article" date="2013" name="Front. Microbiol.">
        <title>Comparative genomic analyses of the cyanobacterium, Lyngbya aestuarii BL J, a powerful hydrogen producer.</title>
        <authorList>
            <person name="Kothari A."/>
            <person name="Vaughn M."/>
            <person name="Garcia-Pichel F."/>
        </authorList>
    </citation>
    <scope>NUCLEOTIDE SEQUENCE [LARGE SCALE GENOMIC DNA]</scope>
    <source>
        <strain evidence="2 3">BL J</strain>
    </source>
</reference>
<evidence type="ECO:0008006" key="4">
    <source>
        <dbReference type="Google" id="ProtNLM"/>
    </source>
</evidence>
<dbReference type="AlphaFoldDB" id="U7QCN8"/>
<name>U7QCN8_9CYAN</name>
<organism evidence="2 3">
    <name type="scientific">Lyngbya aestuarii BL J</name>
    <dbReference type="NCBI Taxonomy" id="1348334"/>
    <lineage>
        <taxon>Bacteria</taxon>
        <taxon>Bacillati</taxon>
        <taxon>Cyanobacteriota</taxon>
        <taxon>Cyanophyceae</taxon>
        <taxon>Oscillatoriophycideae</taxon>
        <taxon>Oscillatoriales</taxon>
        <taxon>Microcoleaceae</taxon>
        <taxon>Lyngbya</taxon>
    </lineage>
</organism>
<gene>
    <name evidence="2" type="ORF">M595_5571</name>
</gene>
<dbReference type="EMBL" id="AUZM01000095">
    <property type="protein sequence ID" value="ERT04476.1"/>
    <property type="molecule type" value="Genomic_DNA"/>
</dbReference>